<proteinExistence type="predicted"/>
<keyword evidence="1" id="KW-0812">Transmembrane</keyword>
<feature type="transmembrane region" description="Helical" evidence="1">
    <location>
        <begin position="12"/>
        <end position="30"/>
    </location>
</feature>
<comment type="caution">
    <text evidence="2">The sequence shown here is derived from an EMBL/GenBank/DDBJ whole genome shotgun (WGS) entry which is preliminary data.</text>
</comment>
<gene>
    <name evidence="2" type="ORF">GCM10022239_02860</name>
</gene>
<dbReference type="EMBL" id="BAABAE010000001">
    <property type="protein sequence ID" value="GAA3729624.1"/>
    <property type="molecule type" value="Genomic_DNA"/>
</dbReference>
<evidence type="ECO:0008006" key="4">
    <source>
        <dbReference type="Google" id="ProtNLM"/>
    </source>
</evidence>
<protein>
    <recommendedName>
        <fullName evidence="4">DUF308 domain-containing protein</fullName>
    </recommendedName>
</protein>
<dbReference type="RefSeq" id="WP_344752969.1">
    <property type="nucleotide sequence ID" value="NZ_BAABAE010000001.1"/>
</dbReference>
<feature type="transmembrane region" description="Helical" evidence="1">
    <location>
        <begin position="36"/>
        <end position="56"/>
    </location>
</feature>
<dbReference type="Pfam" id="PF03729">
    <property type="entry name" value="DUF308"/>
    <property type="match status" value="1"/>
</dbReference>
<evidence type="ECO:0000313" key="2">
    <source>
        <dbReference type="EMBL" id="GAA3729624.1"/>
    </source>
</evidence>
<keyword evidence="1" id="KW-0472">Membrane</keyword>
<evidence type="ECO:0000256" key="1">
    <source>
        <dbReference type="SAM" id="Phobius"/>
    </source>
</evidence>
<keyword evidence="3" id="KW-1185">Reference proteome</keyword>
<feature type="transmembrane region" description="Helical" evidence="1">
    <location>
        <begin position="93"/>
        <end position="115"/>
    </location>
</feature>
<organism evidence="2 3">
    <name type="scientific">Leifsonella bigeumensis</name>
    <dbReference type="NCBI Taxonomy" id="433643"/>
    <lineage>
        <taxon>Bacteria</taxon>
        <taxon>Bacillati</taxon>
        <taxon>Actinomycetota</taxon>
        <taxon>Actinomycetes</taxon>
        <taxon>Micrococcales</taxon>
        <taxon>Microbacteriaceae</taxon>
        <taxon>Leifsonella</taxon>
    </lineage>
</organism>
<reference evidence="3" key="1">
    <citation type="journal article" date="2019" name="Int. J. Syst. Evol. Microbiol.">
        <title>The Global Catalogue of Microorganisms (GCM) 10K type strain sequencing project: providing services to taxonomists for standard genome sequencing and annotation.</title>
        <authorList>
            <consortium name="The Broad Institute Genomics Platform"/>
            <consortium name="The Broad Institute Genome Sequencing Center for Infectious Disease"/>
            <person name="Wu L."/>
            <person name="Ma J."/>
        </authorList>
    </citation>
    <scope>NUCLEOTIDE SEQUENCE [LARGE SCALE GENOMIC DNA]</scope>
    <source>
        <strain evidence="3">JCM 16949</strain>
    </source>
</reference>
<feature type="transmembrane region" description="Helical" evidence="1">
    <location>
        <begin position="127"/>
        <end position="149"/>
    </location>
</feature>
<feature type="transmembrane region" description="Helical" evidence="1">
    <location>
        <begin position="169"/>
        <end position="191"/>
    </location>
</feature>
<evidence type="ECO:0000313" key="3">
    <source>
        <dbReference type="Proteomes" id="UP001501004"/>
    </source>
</evidence>
<name>A0ABP7F1Y1_9MICO</name>
<keyword evidence="1" id="KW-1133">Transmembrane helix</keyword>
<dbReference type="InterPro" id="IPR005325">
    <property type="entry name" value="DUF308_memb"/>
</dbReference>
<sequence length="211" mass="21857">MSAGTTRAPYWPVPLARAIPAIVVGLVITFSADHTALFGLVAFGAFAIITGAVIAWGSFRLDDRMLRGVSLTQAAVSALAGIVALVFCTSGPGALFLVVIAFAAVTGFLELYLGLRGRGRHPASREWLTLGVMTALLAIAVLIVPADYALPWSAEDKGVVVSGLLTSQIIVVGIIGAYAILVGVFLVIGGLSARWAAQEKPATAQPATERD</sequence>
<dbReference type="Proteomes" id="UP001501004">
    <property type="component" value="Unassembled WGS sequence"/>
</dbReference>
<feature type="transmembrane region" description="Helical" evidence="1">
    <location>
        <begin position="68"/>
        <end position="87"/>
    </location>
</feature>
<accession>A0ABP7F1Y1</accession>